<keyword evidence="2" id="KW-1185">Reference proteome</keyword>
<dbReference type="OrthoDB" id="3258386at2759"/>
<evidence type="ECO:0000313" key="2">
    <source>
        <dbReference type="Proteomes" id="UP000320762"/>
    </source>
</evidence>
<dbReference type="Gene3D" id="3.80.10.10">
    <property type="entry name" value="Ribonuclease Inhibitor"/>
    <property type="match status" value="1"/>
</dbReference>
<accession>A0A550D0U0</accession>
<proteinExistence type="predicted"/>
<dbReference type="Proteomes" id="UP000320762">
    <property type="component" value="Unassembled WGS sequence"/>
</dbReference>
<evidence type="ECO:0000313" key="1">
    <source>
        <dbReference type="EMBL" id="TRM70647.1"/>
    </source>
</evidence>
<reference evidence="1 2" key="1">
    <citation type="journal article" date="2019" name="New Phytol.">
        <title>Comparative genomics reveals unique wood-decay strategies and fruiting body development in the Schizophyllaceae.</title>
        <authorList>
            <person name="Almasi E."/>
            <person name="Sahu N."/>
            <person name="Krizsan K."/>
            <person name="Balint B."/>
            <person name="Kovacs G.M."/>
            <person name="Kiss B."/>
            <person name="Cseklye J."/>
            <person name="Drula E."/>
            <person name="Henrissat B."/>
            <person name="Nagy I."/>
            <person name="Chovatia M."/>
            <person name="Adam C."/>
            <person name="LaButti K."/>
            <person name="Lipzen A."/>
            <person name="Riley R."/>
            <person name="Grigoriev I.V."/>
            <person name="Nagy L.G."/>
        </authorList>
    </citation>
    <scope>NUCLEOTIDE SEQUENCE [LARGE SCALE GENOMIC DNA]</scope>
    <source>
        <strain evidence="1 2">NL-1724</strain>
    </source>
</reference>
<dbReference type="AlphaFoldDB" id="A0A550D0U0"/>
<sequence length="522" mass="58475">MHAVLRSEELRDLIFSNLVTVGFNEIQGASSAAAVARTCRDFVEPALRVLWATHWSFHAFVRLLPDKKVVRTNQGVKLIGILTIDDLARVRYYGTFVREFLLNHYQAGIGPHDLTQILLALQGHPLFPNLHSFEYLHRGVGGDDYIAPCLPALISRSVKEVYLNLHYPLSPDDNLALEMSILFSLKHREISILDLDVVDNIPRCYAELLTGWITLRHLHLNLYCSNVAPTLVAASTLQGLYTLTLHADTEVALQSPRMGPTNMSLKKLVIRGRPNKEFAADAITILHPLALISLHVDAKLTPEAIRLLSTCMHACCLPDNLKDISFGDRDDLPKGGNRLILQDILPLFAFTGLVNVAIHVVDIRFDDTDVARLAAAWPRLRALSLRCASNAAGPACTLASLLALARSCPALESLALTLDATELPADQLEDRHELPRPPFRLRQLDVMRSPIGSEPEWVASFLTRYFPHLRPRNMKAGLQDEDKTMGRRECQRRERWTMVKRLLPVLMDARKTGTHGRGADRR</sequence>
<dbReference type="EMBL" id="VDMD01000001">
    <property type="protein sequence ID" value="TRM70647.1"/>
    <property type="molecule type" value="Genomic_DNA"/>
</dbReference>
<evidence type="ECO:0008006" key="3">
    <source>
        <dbReference type="Google" id="ProtNLM"/>
    </source>
</evidence>
<organism evidence="1 2">
    <name type="scientific">Schizophyllum amplum</name>
    <dbReference type="NCBI Taxonomy" id="97359"/>
    <lineage>
        <taxon>Eukaryota</taxon>
        <taxon>Fungi</taxon>
        <taxon>Dikarya</taxon>
        <taxon>Basidiomycota</taxon>
        <taxon>Agaricomycotina</taxon>
        <taxon>Agaricomycetes</taxon>
        <taxon>Agaricomycetidae</taxon>
        <taxon>Agaricales</taxon>
        <taxon>Schizophyllaceae</taxon>
        <taxon>Schizophyllum</taxon>
    </lineage>
</organism>
<dbReference type="SUPFAM" id="SSF52047">
    <property type="entry name" value="RNI-like"/>
    <property type="match status" value="1"/>
</dbReference>
<name>A0A550D0U0_9AGAR</name>
<protein>
    <recommendedName>
        <fullName evidence="3">F-box domain-containing protein</fullName>
    </recommendedName>
</protein>
<gene>
    <name evidence="1" type="ORF">BD626DRAFT_478136</name>
</gene>
<dbReference type="InterPro" id="IPR032675">
    <property type="entry name" value="LRR_dom_sf"/>
</dbReference>
<comment type="caution">
    <text evidence="1">The sequence shown here is derived from an EMBL/GenBank/DDBJ whole genome shotgun (WGS) entry which is preliminary data.</text>
</comment>